<feature type="region of interest" description="Disordered" evidence="1">
    <location>
        <begin position="139"/>
        <end position="219"/>
    </location>
</feature>
<protein>
    <submittedName>
        <fullName evidence="2">Uncharacterized protein</fullName>
    </submittedName>
</protein>
<reference evidence="2" key="2">
    <citation type="submission" date="2023-05" db="EMBL/GenBank/DDBJ databases">
        <authorList>
            <consortium name="Lawrence Berkeley National Laboratory"/>
            <person name="Steindorff A."/>
            <person name="Hensen N."/>
            <person name="Bonometti L."/>
            <person name="Westerberg I."/>
            <person name="Brannstrom I.O."/>
            <person name="Guillou S."/>
            <person name="Cros-Aarteil S."/>
            <person name="Calhoun S."/>
            <person name="Haridas S."/>
            <person name="Kuo A."/>
            <person name="Mondo S."/>
            <person name="Pangilinan J."/>
            <person name="Riley R."/>
            <person name="Labutti K."/>
            <person name="Andreopoulos B."/>
            <person name="Lipzen A."/>
            <person name="Chen C."/>
            <person name="Yanf M."/>
            <person name="Daum C."/>
            <person name="Ng V."/>
            <person name="Clum A."/>
            <person name="Ohm R."/>
            <person name="Martin F."/>
            <person name="Silar P."/>
            <person name="Natvig D."/>
            <person name="Lalanne C."/>
            <person name="Gautier V."/>
            <person name="Ament-Velasquez S.L."/>
            <person name="Kruys A."/>
            <person name="Hutchinson M.I."/>
            <person name="Powell A.J."/>
            <person name="Barry K."/>
            <person name="Miller A.N."/>
            <person name="Grigoriev I.V."/>
            <person name="Debuchy R."/>
            <person name="Gladieux P."/>
            <person name="Thoren M.H."/>
            <person name="Johannesson H."/>
        </authorList>
    </citation>
    <scope>NUCLEOTIDE SEQUENCE</scope>
    <source>
        <strain evidence="2">CBS 315.58</strain>
    </source>
</reference>
<sequence length="641" mass="72211">MGPPVPIPQAAKKVFKGTKYCYGFPNSEQPVVLNINSKLRNFERTKLWGETSRAEWRDYISIYPRLYQVAKKSRERIEHWLRIGNNRTVFDEWGPAFRAFLRTEQQDHAMNTHVRKPGIPPEATWLGEDDQQKGADFDERMGRSVAPSVQQEGDGGEEEEEEEEEEEKYRPGDEHSGREESFEQIYSHVDRVYAPNGNQRPNKRKRENQTISQFTGTPFPPAVLARLPVDRQVAHILQQQFALVELRAAAEGFKTLHSEILRVAQRLERGDPLRSLLSSIAGTANLDVLRVEGAVKTSSELVDYLATARAEAARSDDPEEEARIKRARAKAAYEMLPAAPANPQRPNVNLTRDGQVPEATFNTRSPTAPRDERVSSYELPDDLARAYQPLFERSSPVHHGPSSSHAGRASSRPNTAADVQTIRPQRRGTPGVASTSLYYRQTLAAEFNPVNPINHNDGWDHNTGPLNAQPQSQFRHTTLTQARDMPVNYFEGPAHPRRSHRQTPYYPPPLPEPPADPTPPNIQPTIELAQPTVELPQIPPNTFHSPEFGVATRRTTRATSVQTAQPQERQVTESDQEPQASVRQTRQSSRQPTPSSSSRPPLRPVAAGRQSTAGRGVRQGGRIRNKYRIEEEEEEEEGKNE</sequence>
<keyword evidence="3" id="KW-1185">Reference proteome</keyword>
<feature type="compositionally biased region" description="Pro residues" evidence="1">
    <location>
        <begin position="505"/>
        <end position="522"/>
    </location>
</feature>
<accession>A0AAN6XFU9</accession>
<feature type="compositionally biased region" description="Acidic residues" evidence="1">
    <location>
        <begin position="154"/>
        <end position="166"/>
    </location>
</feature>
<feature type="region of interest" description="Disordered" evidence="1">
    <location>
        <begin position="392"/>
        <end position="433"/>
    </location>
</feature>
<dbReference type="AlphaFoldDB" id="A0AAN6XFU9"/>
<feature type="region of interest" description="Disordered" evidence="1">
    <location>
        <begin position="357"/>
        <end position="377"/>
    </location>
</feature>
<dbReference type="Proteomes" id="UP001303160">
    <property type="component" value="Unassembled WGS sequence"/>
</dbReference>
<feature type="region of interest" description="Disordered" evidence="1">
    <location>
        <begin position="489"/>
        <end position="524"/>
    </location>
</feature>
<feature type="compositionally biased region" description="Basic and acidic residues" evidence="1">
    <location>
        <begin position="167"/>
        <end position="181"/>
    </location>
</feature>
<comment type="caution">
    <text evidence="2">The sequence shown here is derived from an EMBL/GenBank/DDBJ whole genome shotgun (WGS) entry which is preliminary data.</text>
</comment>
<evidence type="ECO:0000313" key="2">
    <source>
        <dbReference type="EMBL" id="KAK4199829.1"/>
    </source>
</evidence>
<reference evidence="2" key="1">
    <citation type="journal article" date="2023" name="Mol. Phylogenet. Evol.">
        <title>Genome-scale phylogeny and comparative genomics of the fungal order Sordariales.</title>
        <authorList>
            <person name="Hensen N."/>
            <person name="Bonometti L."/>
            <person name="Westerberg I."/>
            <person name="Brannstrom I.O."/>
            <person name="Guillou S."/>
            <person name="Cros-Aarteil S."/>
            <person name="Calhoun S."/>
            <person name="Haridas S."/>
            <person name="Kuo A."/>
            <person name="Mondo S."/>
            <person name="Pangilinan J."/>
            <person name="Riley R."/>
            <person name="LaButti K."/>
            <person name="Andreopoulos B."/>
            <person name="Lipzen A."/>
            <person name="Chen C."/>
            <person name="Yan M."/>
            <person name="Daum C."/>
            <person name="Ng V."/>
            <person name="Clum A."/>
            <person name="Steindorff A."/>
            <person name="Ohm R.A."/>
            <person name="Martin F."/>
            <person name="Silar P."/>
            <person name="Natvig D.O."/>
            <person name="Lalanne C."/>
            <person name="Gautier V."/>
            <person name="Ament-Velasquez S.L."/>
            <person name="Kruys A."/>
            <person name="Hutchinson M.I."/>
            <person name="Powell A.J."/>
            <person name="Barry K."/>
            <person name="Miller A.N."/>
            <person name="Grigoriev I.V."/>
            <person name="Debuchy R."/>
            <person name="Gladieux P."/>
            <person name="Hiltunen Thoren M."/>
            <person name="Johannesson H."/>
        </authorList>
    </citation>
    <scope>NUCLEOTIDE SEQUENCE</scope>
    <source>
        <strain evidence="2">CBS 315.58</strain>
    </source>
</reference>
<evidence type="ECO:0000313" key="3">
    <source>
        <dbReference type="Proteomes" id="UP001303160"/>
    </source>
</evidence>
<proteinExistence type="predicted"/>
<name>A0AAN6XFU9_9PEZI</name>
<feature type="compositionally biased region" description="Low complexity" evidence="1">
    <location>
        <begin position="581"/>
        <end position="600"/>
    </location>
</feature>
<feature type="region of interest" description="Disordered" evidence="1">
    <location>
        <begin position="554"/>
        <end position="641"/>
    </location>
</feature>
<feature type="compositionally biased region" description="Low complexity" evidence="1">
    <location>
        <begin position="554"/>
        <end position="565"/>
    </location>
</feature>
<evidence type="ECO:0000256" key="1">
    <source>
        <dbReference type="SAM" id="MobiDB-lite"/>
    </source>
</evidence>
<dbReference type="EMBL" id="MU863927">
    <property type="protein sequence ID" value="KAK4199829.1"/>
    <property type="molecule type" value="Genomic_DNA"/>
</dbReference>
<feature type="compositionally biased region" description="Acidic residues" evidence="1">
    <location>
        <begin position="630"/>
        <end position="641"/>
    </location>
</feature>
<gene>
    <name evidence="2" type="ORF">QBC40DRAFT_328031</name>
</gene>
<organism evidence="2 3">
    <name type="scientific">Triangularia verruculosa</name>
    <dbReference type="NCBI Taxonomy" id="2587418"/>
    <lineage>
        <taxon>Eukaryota</taxon>
        <taxon>Fungi</taxon>
        <taxon>Dikarya</taxon>
        <taxon>Ascomycota</taxon>
        <taxon>Pezizomycotina</taxon>
        <taxon>Sordariomycetes</taxon>
        <taxon>Sordariomycetidae</taxon>
        <taxon>Sordariales</taxon>
        <taxon>Podosporaceae</taxon>
        <taxon>Triangularia</taxon>
    </lineage>
</organism>